<sequence>MQALRNFLVDRFTVNNRFQRFLGKASVHKTPVIFLGILFNGVITVTIALTVTTVSALEHVEVQPLSFVKPHSRCGTTPRMESHQVVFINCTDAFG</sequence>
<organism evidence="2">
    <name type="scientific">bioreactor metagenome</name>
    <dbReference type="NCBI Taxonomy" id="1076179"/>
    <lineage>
        <taxon>unclassified sequences</taxon>
        <taxon>metagenomes</taxon>
        <taxon>ecological metagenomes</taxon>
    </lineage>
</organism>
<keyword evidence="1" id="KW-0812">Transmembrane</keyword>
<comment type="caution">
    <text evidence="2">The sequence shown here is derived from an EMBL/GenBank/DDBJ whole genome shotgun (WGS) entry which is preliminary data.</text>
</comment>
<gene>
    <name evidence="2" type="ORF">SDC9_109344</name>
</gene>
<dbReference type="EMBL" id="VSSQ01018880">
    <property type="protein sequence ID" value="MPM62472.1"/>
    <property type="molecule type" value="Genomic_DNA"/>
</dbReference>
<evidence type="ECO:0000256" key="1">
    <source>
        <dbReference type="SAM" id="Phobius"/>
    </source>
</evidence>
<keyword evidence="1" id="KW-0472">Membrane</keyword>
<protein>
    <submittedName>
        <fullName evidence="2">Uncharacterized protein</fullName>
    </submittedName>
</protein>
<feature type="transmembrane region" description="Helical" evidence="1">
    <location>
        <begin position="32"/>
        <end position="57"/>
    </location>
</feature>
<accession>A0A645BAX5</accession>
<evidence type="ECO:0000313" key="2">
    <source>
        <dbReference type="EMBL" id="MPM62472.1"/>
    </source>
</evidence>
<proteinExistence type="predicted"/>
<reference evidence="2" key="1">
    <citation type="submission" date="2019-08" db="EMBL/GenBank/DDBJ databases">
        <authorList>
            <person name="Kucharzyk K."/>
            <person name="Murdoch R.W."/>
            <person name="Higgins S."/>
            <person name="Loffler F."/>
        </authorList>
    </citation>
    <scope>NUCLEOTIDE SEQUENCE</scope>
</reference>
<dbReference type="AlphaFoldDB" id="A0A645BAX5"/>
<name>A0A645BAX5_9ZZZZ</name>
<keyword evidence="1" id="KW-1133">Transmembrane helix</keyword>